<dbReference type="OrthoDB" id="9626824at2759"/>
<dbReference type="InterPro" id="IPR036259">
    <property type="entry name" value="MFS_trans_sf"/>
</dbReference>
<feature type="transmembrane region" description="Helical" evidence="4">
    <location>
        <begin position="248"/>
        <end position="267"/>
    </location>
</feature>
<reference evidence="5 6" key="1">
    <citation type="journal article" date="2017" name="Nat. Ecol. Evol.">
        <title>Scallop genome provides insights into evolution of bilaterian karyotype and development.</title>
        <authorList>
            <person name="Wang S."/>
            <person name="Zhang J."/>
            <person name="Jiao W."/>
            <person name="Li J."/>
            <person name="Xun X."/>
            <person name="Sun Y."/>
            <person name="Guo X."/>
            <person name="Huan P."/>
            <person name="Dong B."/>
            <person name="Zhang L."/>
            <person name="Hu X."/>
            <person name="Sun X."/>
            <person name="Wang J."/>
            <person name="Zhao C."/>
            <person name="Wang Y."/>
            <person name="Wang D."/>
            <person name="Huang X."/>
            <person name="Wang R."/>
            <person name="Lv J."/>
            <person name="Li Y."/>
            <person name="Zhang Z."/>
            <person name="Liu B."/>
            <person name="Lu W."/>
            <person name="Hui Y."/>
            <person name="Liang J."/>
            <person name="Zhou Z."/>
            <person name="Hou R."/>
            <person name="Li X."/>
            <person name="Liu Y."/>
            <person name="Li H."/>
            <person name="Ning X."/>
            <person name="Lin Y."/>
            <person name="Zhao L."/>
            <person name="Xing Q."/>
            <person name="Dou J."/>
            <person name="Li Y."/>
            <person name="Mao J."/>
            <person name="Guo H."/>
            <person name="Dou H."/>
            <person name="Li T."/>
            <person name="Mu C."/>
            <person name="Jiang W."/>
            <person name="Fu Q."/>
            <person name="Fu X."/>
            <person name="Miao Y."/>
            <person name="Liu J."/>
            <person name="Yu Q."/>
            <person name="Li R."/>
            <person name="Liao H."/>
            <person name="Li X."/>
            <person name="Kong Y."/>
            <person name="Jiang Z."/>
            <person name="Chourrout D."/>
            <person name="Li R."/>
            <person name="Bao Z."/>
        </authorList>
    </citation>
    <scope>NUCLEOTIDE SEQUENCE [LARGE SCALE GENOMIC DNA]</scope>
    <source>
        <strain evidence="5 6">PY_sf001</strain>
    </source>
</reference>
<evidence type="ECO:0000256" key="4">
    <source>
        <dbReference type="SAM" id="Phobius"/>
    </source>
</evidence>
<dbReference type="EMBL" id="NEDP02076740">
    <property type="protein sequence ID" value="OWF35130.1"/>
    <property type="molecule type" value="Genomic_DNA"/>
</dbReference>
<name>A0A210PF63_MIZYE</name>
<keyword evidence="6" id="KW-1185">Reference proteome</keyword>
<evidence type="ECO:0000256" key="3">
    <source>
        <dbReference type="ARBA" id="ARBA00023136"/>
    </source>
</evidence>
<evidence type="ECO:0000313" key="5">
    <source>
        <dbReference type="EMBL" id="OWF35130.1"/>
    </source>
</evidence>
<dbReference type="InterPro" id="IPR011701">
    <property type="entry name" value="MFS"/>
</dbReference>
<feature type="transmembrane region" description="Helical" evidence="4">
    <location>
        <begin position="125"/>
        <end position="144"/>
    </location>
</feature>
<feature type="transmembrane region" description="Helical" evidence="4">
    <location>
        <begin position="35"/>
        <end position="54"/>
    </location>
</feature>
<dbReference type="Proteomes" id="UP000242188">
    <property type="component" value="Unassembled WGS sequence"/>
</dbReference>
<gene>
    <name evidence="5" type="ORF">KP79_PYT19122</name>
</gene>
<dbReference type="Pfam" id="PF07690">
    <property type="entry name" value="MFS_1"/>
    <property type="match status" value="2"/>
</dbReference>
<evidence type="ECO:0000313" key="6">
    <source>
        <dbReference type="Proteomes" id="UP000242188"/>
    </source>
</evidence>
<feature type="transmembrane region" description="Helical" evidence="4">
    <location>
        <begin position="201"/>
        <end position="227"/>
    </location>
</feature>
<dbReference type="Gene3D" id="1.20.1250.20">
    <property type="entry name" value="MFS general substrate transporter like domains"/>
    <property type="match status" value="2"/>
</dbReference>
<proteinExistence type="predicted"/>
<feature type="transmembrane region" description="Helical" evidence="4">
    <location>
        <begin position="411"/>
        <end position="435"/>
    </location>
</feature>
<dbReference type="GO" id="GO:0022857">
    <property type="term" value="F:transmembrane transporter activity"/>
    <property type="evidence" value="ECO:0007669"/>
    <property type="project" value="InterPro"/>
</dbReference>
<keyword evidence="2 4" id="KW-1133">Transmembrane helix</keyword>
<keyword evidence="5" id="KW-0813">Transport</keyword>
<evidence type="ECO:0000256" key="1">
    <source>
        <dbReference type="ARBA" id="ARBA00022692"/>
    </source>
</evidence>
<accession>A0A210PF63</accession>
<feature type="transmembrane region" description="Helical" evidence="4">
    <location>
        <begin position="294"/>
        <end position="316"/>
    </location>
</feature>
<dbReference type="PANTHER" id="PTHR23121">
    <property type="entry name" value="SODIUM-DEPENDENT GLUCOSE TRANSPORTER 1"/>
    <property type="match status" value="1"/>
</dbReference>
<comment type="caution">
    <text evidence="5">The sequence shown here is derived from an EMBL/GenBank/DDBJ whole genome shotgun (WGS) entry which is preliminary data.</text>
</comment>
<dbReference type="SUPFAM" id="SSF103473">
    <property type="entry name" value="MFS general substrate transporter"/>
    <property type="match status" value="1"/>
</dbReference>
<feature type="transmembrane region" description="Helical" evidence="4">
    <location>
        <begin position="61"/>
        <end position="77"/>
    </location>
</feature>
<evidence type="ECO:0000256" key="2">
    <source>
        <dbReference type="ARBA" id="ARBA00022989"/>
    </source>
</evidence>
<keyword evidence="3 4" id="KW-0472">Membrane</keyword>
<feature type="transmembrane region" description="Helical" evidence="4">
    <location>
        <begin position="323"/>
        <end position="342"/>
    </location>
</feature>
<organism evidence="5 6">
    <name type="scientific">Mizuhopecten yessoensis</name>
    <name type="common">Japanese scallop</name>
    <name type="synonym">Patinopecten yessoensis</name>
    <dbReference type="NCBI Taxonomy" id="6573"/>
    <lineage>
        <taxon>Eukaryota</taxon>
        <taxon>Metazoa</taxon>
        <taxon>Spiralia</taxon>
        <taxon>Lophotrochozoa</taxon>
        <taxon>Mollusca</taxon>
        <taxon>Bivalvia</taxon>
        <taxon>Autobranchia</taxon>
        <taxon>Pteriomorphia</taxon>
        <taxon>Pectinida</taxon>
        <taxon>Pectinoidea</taxon>
        <taxon>Pectinidae</taxon>
        <taxon>Mizuhopecten</taxon>
    </lineage>
</organism>
<protein>
    <submittedName>
        <fullName evidence="5">Sodium-dependent glucose transporter 1A</fullName>
    </submittedName>
</protein>
<keyword evidence="5" id="KW-0762">Sugar transport</keyword>
<dbReference type="PANTHER" id="PTHR23121:SF9">
    <property type="entry name" value="SODIUM-DEPENDENT GLUCOSE TRANSPORTER 1"/>
    <property type="match status" value="1"/>
</dbReference>
<feature type="transmembrane region" description="Helical" evidence="4">
    <location>
        <begin position="83"/>
        <end position="104"/>
    </location>
</feature>
<feature type="transmembrane region" description="Helical" evidence="4">
    <location>
        <begin position="348"/>
        <end position="371"/>
    </location>
</feature>
<feature type="transmembrane region" description="Helical" evidence="4">
    <location>
        <begin position="383"/>
        <end position="405"/>
    </location>
</feature>
<dbReference type="AlphaFoldDB" id="A0A210PF63"/>
<keyword evidence="1 4" id="KW-0812">Transmembrane</keyword>
<sequence>MICFLFQSLAKGPIGPSFLDLQAISGVGLESGSSLLTTLYIGYMLSAIVSGCLFDKFHRSLLLSAAMFLLACATVAIPWCSMYWLMVIAFFCLGAMVGATDAIANAEVQRIWGKDGKPFMQGLQFMYSFGFSVAPLLTILFLEIPSNIDLSKLHYPEQNHNTSLTNYSTSLNKTVLLQNRSSQIANHSQIYEDSAFVRSPYIYKAFIIGGCVSLSAFVILLVFYCTFDRQNKTNHRETESTTPAKSRLPLRLRVLGILHMAGIQALLSGIDDTLMAFLTAFCVKELDWTKAEGALLTSVGSFVAVAGRFIAIFLVQVISPIKLVGFHSVLTLIVFIGFYISTLQKSNIGIWIVSSLFGYAKAPVLACVFSWTDEVFLPVTGRISSIFLVFITANSASNPLILGFFMDNFSNMWFCYLFLGESVLLVLVVGSALLLTRRVKTTYGTNYESRRVDIKVTEDLLDN</sequence>